<gene>
    <name evidence="1" type="ORF">ACFFF7_01350</name>
</gene>
<evidence type="ECO:0000313" key="2">
    <source>
        <dbReference type="Proteomes" id="UP001589943"/>
    </source>
</evidence>
<dbReference type="RefSeq" id="WP_379479561.1">
    <property type="nucleotide sequence ID" value="NZ_JBHLTL010000001.1"/>
</dbReference>
<accession>A0ABV6PE05</accession>
<reference evidence="1 2" key="1">
    <citation type="submission" date="2024-09" db="EMBL/GenBank/DDBJ databases">
        <authorList>
            <person name="Sun Q."/>
            <person name="Mori K."/>
        </authorList>
    </citation>
    <scope>NUCLEOTIDE SEQUENCE [LARGE SCALE GENOMIC DNA]</scope>
    <source>
        <strain evidence="1 2">NCAIM B.02537</strain>
    </source>
</reference>
<keyword evidence="2" id="KW-1185">Reference proteome</keyword>
<proteinExistence type="predicted"/>
<dbReference type="Proteomes" id="UP001589943">
    <property type="component" value="Unassembled WGS sequence"/>
</dbReference>
<organism evidence="1 2">
    <name type="scientific">Novosphingobium aquiterrae</name>
    <dbReference type="NCBI Taxonomy" id="624388"/>
    <lineage>
        <taxon>Bacteria</taxon>
        <taxon>Pseudomonadati</taxon>
        <taxon>Pseudomonadota</taxon>
        <taxon>Alphaproteobacteria</taxon>
        <taxon>Sphingomonadales</taxon>
        <taxon>Sphingomonadaceae</taxon>
        <taxon>Novosphingobium</taxon>
    </lineage>
</organism>
<protein>
    <submittedName>
        <fullName evidence="1">Uncharacterized protein</fullName>
    </submittedName>
</protein>
<dbReference type="EMBL" id="JBHLTL010000001">
    <property type="protein sequence ID" value="MFC0588050.1"/>
    <property type="molecule type" value="Genomic_DNA"/>
</dbReference>
<sequence>MPALAAPSPQAVANQLVYRQWVKAENRSQCAPIGVTPAIADGGTPRAAYFGGGWGVAFDRPGLRSAFGVAGAGITDAGAWSHAERTRRLALQWPLVKQLQFGKARAVAGYGLQGGKPFPADNLEGANEKLIAYVYVEGQNCLYNVWSDLGRAHLETLLGSLFVMPKTLPKRR</sequence>
<comment type="caution">
    <text evidence="1">The sequence shown here is derived from an EMBL/GenBank/DDBJ whole genome shotgun (WGS) entry which is preliminary data.</text>
</comment>
<name>A0ABV6PE05_9SPHN</name>
<evidence type="ECO:0000313" key="1">
    <source>
        <dbReference type="EMBL" id="MFC0588050.1"/>
    </source>
</evidence>